<dbReference type="AlphaFoldDB" id="A0A2M8KFZ4"/>
<name>A0A2M8KFZ4_9BACT</name>
<accession>A0A2M8KFZ4</accession>
<proteinExistence type="predicted"/>
<keyword evidence="1" id="KW-0812">Transmembrane</keyword>
<protein>
    <submittedName>
        <fullName evidence="2">Uncharacterized protein</fullName>
    </submittedName>
</protein>
<organism evidence="2 3">
    <name type="scientific">Candidatus Portnoybacteria bacterium CG10_big_fil_rev_8_21_14_0_10_40_22</name>
    <dbReference type="NCBI Taxonomy" id="1974814"/>
    <lineage>
        <taxon>Bacteria</taxon>
        <taxon>Candidatus Portnoyibacteriota</taxon>
    </lineage>
</organism>
<evidence type="ECO:0000256" key="1">
    <source>
        <dbReference type="SAM" id="Phobius"/>
    </source>
</evidence>
<comment type="caution">
    <text evidence="2">The sequence shown here is derived from an EMBL/GenBank/DDBJ whole genome shotgun (WGS) entry which is preliminary data.</text>
</comment>
<sequence length="178" mass="20278">MPQIRIFIKGWLKVLWYMFDYIYLPTFSAPKNRKTAEITESRILGKCLLILVGLIYFTCQEVIGQKIYEISGALLMSIGFGGLSQSLACYSRYCPPQKEPRRFNRIAIYNDYGKRLMKTGFLASFAIGIPLILLAGILRYYYDIGSLIGLTGFLIFLMDFAQATVGLRYHIPSLINNS</sequence>
<evidence type="ECO:0000313" key="2">
    <source>
        <dbReference type="EMBL" id="PJE58845.1"/>
    </source>
</evidence>
<dbReference type="EMBL" id="PFDY01000038">
    <property type="protein sequence ID" value="PJE58845.1"/>
    <property type="molecule type" value="Genomic_DNA"/>
</dbReference>
<feature type="transmembrane region" description="Helical" evidence="1">
    <location>
        <begin position="148"/>
        <end position="169"/>
    </location>
</feature>
<evidence type="ECO:0000313" key="3">
    <source>
        <dbReference type="Proteomes" id="UP000231347"/>
    </source>
</evidence>
<reference evidence="3" key="1">
    <citation type="submission" date="2017-09" db="EMBL/GenBank/DDBJ databases">
        <title>Depth-based differentiation of microbial function through sediment-hosted aquifers and enrichment of novel symbionts in the deep terrestrial subsurface.</title>
        <authorList>
            <person name="Probst A.J."/>
            <person name="Ladd B."/>
            <person name="Jarett J.K."/>
            <person name="Geller-Mcgrath D.E."/>
            <person name="Sieber C.M.K."/>
            <person name="Emerson J.B."/>
            <person name="Anantharaman K."/>
            <person name="Thomas B.C."/>
            <person name="Malmstrom R."/>
            <person name="Stieglmeier M."/>
            <person name="Klingl A."/>
            <person name="Woyke T."/>
            <person name="Ryan C.M."/>
            <person name="Banfield J.F."/>
        </authorList>
    </citation>
    <scope>NUCLEOTIDE SEQUENCE [LARGE SCALE GENOMIC DNA]</scope>
</reference>
<gene>
    <name evidence="2" type="ORF">COU83_01625</name>
</gene>
<dbReference type="Proteomes" id="UP000231347">
    <property type="component" value="Unassembled WGS sequence"/>
</dbReference>
<feature type="transmembrane region" description="Helical" evidence="1">
    <location>
        <begin position="121"/>
        <end position="142"/>
    </location>
</feature>
<keyword evidence="1" id="KW-0472">Membrane</keyword>
<keyword evidence="1" id="KW-1133">Transmembrane helix</keyword>